<dbReference type="Proteomes" id="UP000651452">
    <property type="component" value="Unassembled WGS sequence"/>
</dbReference>
<feature type="compositionally biased region" description="Low complexity" evidence="1">
    <location>
        <begin position="17"/>
        <end position="36"/>
    </location>
</feature>
<protein>
    <submittedName>
        <fullName evidence="2">Uncharacterized protein</fullName>
    </submittedName>
</protein>
<dbReference type="InterPro" id="IPR053178">
    <property type="entry name" value="Osmoadaptation_assoc"/>
</dbReference>
<organism evidence="2 3">
    <name type="scientific">Ascochyta lentis</name>
    <dbReference type="NCBI Taxonomy" id="205686"/>
    <lineage>
        <taxon>Eukaryota</taxon>
        <taxon>Fungi</taxon>
        <taxon>Dikarya</taxon>
        <taxon>Ascomycota</taxon>
        <taxon>Pezizomycotina</taxon>
        <taxon>Dothideomycetes</taxon>
        <taxon>Pleosporomycetidae</taxon>
        <taxon>Pleosporales</taxon>
        <taxon>Pleosporineae</taxon>
        <taxon>Didymellaceae</taxon>
        <taxon>Ascochyta</taxon>
    </lineage>
</organism>
<evidence type="ECO:0000256" key="1">
    <source>
        <dbReference type="SAM" id="MobiDB-lite"/>
    </source>
</evidence>
<evidence type="ECO:0000313" key="3">
    <source>
        <dbReference type="Proteomes" id="UP000651452"/>
    </source>
</evidence>
<dbReference type="OrthoDB" id="5126878at2759"/>
<dbReference type="PANTHER" id="PTHR38111">
    <property type="entry name" value="ZN(2)-C6 FUNGAL-TYPE DOMAIN-CONTAINING PROTEIN-RELATED"/>
    <property type="match status" value="1"/>
</dbReference>
<reference evidence="2" key="1">
    <citation type="submission" date="2018-12" db="EMBL/GenBank/DDBJ databases">
        <authorList>
            <person name="Syme R.A."/>
            <person name="Farfan-Caceres L."/>
            <person name="Lichtenzveig J."/>
        </authorList>
    </citation>
    <scope>NUCLEOTIDE SEQUENCE</scope>
    <source>
        <strain evidence="2">Al4</strain>
    </source>
</reference>
<gene>
    <name evidence="2" type="ORF">EKO04_001712</name>
</gene>
<evidence type="ECO:0000313" key="2">
    <source>
        <dbReference type="EMBL" id="KAF9700675.1"/>
    </source>
</evidence>
<name>A0A8H7MME8_9PLEO</name>
<dbReference type="AlphaFoldDB" id="A0A8H7MME8"/>
<reference evidence="2" key="2">
    <citation type="submission" date="2020-09" db="EMBL/GenBank/DDBJ databases">
        <title>Reference genome assembly for Australian Ascochyta lentis isolate Al4.</title>
        <authorList>
            <person name="Lee R.C."/>
            <person name="Farfan-Caceres L.M."/>
            <person name="Debler J.W."/>
            <person name="Williams A.H."/>
            <person name="Henares B.M."/>
        </authorList>
    </citation>
    <scope>NUCLEOTIDE SEQUENCE</scope>
    <source>
        <strain evidence="2">Al4</strain>
    </source>
</reference>
<dbReference type="EMBL" id="RZGK01000003">
    <property type="protein sequence ID" value="KAF9700675.1"/>
    <property type="molecule type" value="Genomic_DNA"/>
</dbReference>
<comment type="caution">
    <text evidence="2">The sequence shown here is derived from an EMBL/GenBank/DDBJ whole genome shotgun (WGS) entry which is preliminary data.</text>
</comment>
<keyword evidence="3" id="KW-1185">Reference proteome</keyword>
<proteinExistence type="predicted"/>
<sequence length="590" mass="65165">MTKYGKSLVAPVLHPLAPLRVGNDPSAPTPALTHTTPPTPSHLHLADGMVAKDGRGIFRTLTSATIKNKASRVGASQKRAYQAHLRYLQQETTVSLYQPSSPETRLTAMFVSMIQAYPKEHQPLFTLGDWISSIPSKIGSCQVVTMAAEFLVCSFEVSRNRSYSNKILALQAKAKALKELQLGVLASQEIPTYDVVVATKLHYAAEILLGIESMHYAVHTLGLMDLLKSGVFSGADEEQLWSIIDNTYIDDVTMAMTSGKTSLYDNDFYVSSTHPATLLDTSLTFMQSIARAMMHILIQCPRLVLLIRHAISEARDVVTLASAISLAENLWQLAQASQYADILSSCISAANEAVDDTIADIIPHGLRFNSIQSMIFCTRYWLLQVLLSGMMDTLYRHFPEQYGLSFLPDPDTLHSVDTDAATQLGKVLLGLDESPALLILVRIQGPLTASVGSWHRVIRYLSSYQHASQAAALGVSETIVRAERMKQWLLARTNQLQMRLNIIAVDEQAWLEALDCMAGEGMLDYIPTRVGFDCEDGEMVMKLEYDGVAGLRPNGSASSQDTWILRIRNPSQFGLKHLREWIKQHKASAG</sequence>
<feature type="region of interest" description="Disordered" evidence="1">
    <location>
        <begin position="17"/>
        <end position="40"/>
    </location>
</feature>
<dbReference type="PANTHER" id="PTHR38111:SF2">
    <property type="entry name" value="FINGER DOMAIN PROTEIN, PUTATIVE (AFU_ORTHOLOGUE AFUA_1G01560)-RELATED"/>
    <property type="match status" value="1"/>
</dbReference>
<accession>A0A8H7MME8</accession>